<reference evidence="1" key="1">
    <citation type="submission" date="2023-10" db="EMBL/GenBank/DDBJ databases">
        <title>Genome assemblies of two species of porcelain crab, Petrolisthes cinctipes and Petrolisthes manimaculis (Anomura: Porcellanidae).</title>
        <authorList>
            <person name="Angst P."/>
        </authorList>
    </citation>
    <scope>NUCLEOTIDE SEQUENCE</scope>
    <source>
        <strain evidence="1">PB745_01</strain>
        <tissue evidence="1">Gill</tissue>
    </source>
</reference>
<dbReference type="Proteomes" id="UP001286313">
    <property type="component" value="Unassembled WGS sequence"/>
</dbReference>
<feature type="non-terminal residue" evidence="1">
    <location>
        <position position="1"/>
    </location>
</feature>
<evidence type="ECO:0000313" key="2">
    <source>
        <dbReference type="Proteomes" id="UP001286313"/>
    </source>
</evidence>
<dbReference type="EMBL" id="JAWQEG010005484">
    <property type="protein sequence ID" value="KAK3857852.1"/>
    <property type="molecule type" value="Genomic_DNA"/>
</dbReference>
<evidence type="ECO:0000313" key="1">
    <source>
        <dbReference type="EMBL" id="KAK3857852.1"/>
    </source>
</evidence>
<name>A0AAE1BXA7_PETCI</name>
<organism evidence="1 2">
    <name type="scientific">Petrolisthes cinctipes</name>
    <name type="common">Flat porcelain crab</name>
    <dbReference type="NCBI Taxonomy" id="88211"/>
    <lineage>
        <taxon>Eukaryota</taxon>
        <taxon>Metazoa</taxon>
        <taxon>Ecdysozoa</taxon>
        <taxon>Arthropoda</taxon>
        <taxon>Crustacea</taxon>
        <taxon>Multicrustacea</taxon>
        <taxon>Malacostraca</taxon>
        <taxon>Eumalacostraca</taxon>
        <taxon>Eucarida</taxon>
        <taxon>Decapoda</taxon>
        <taxon>Pleocyemata</taxon>
        <taxon>Anomura</taxon>
        <taxon>Galatheoidea</taxon>
        <taxon>Porcellanidae</taxon>
        <taxon>Petrolisthes</taxon>
    </lineage>
</organism>
<keyword evidence="2" id="KW-1185">Reference proteome</keyword>
<gene>
    <name evidence="1" type="ORF">Pcinc_035918</name>
</gene>
<protein>
    <submittedName>
        <fullName evidence="1">Uncharacterized protein</fullName>
    </submittedName>
</protein>
<proteinExistence type="predicted"/>
<accession>A0AAE1BXA7</accession>
<sequence>MLRLSGPNHSRLYPDLTWTDYTEFHKNGGLKQ</sequence>
<comment type="caution">
    <text evidence="1">The sequence shown here is derived from an EMBL/GenBank/DDBJ whole genome shotgun (WGS) entry which is preliminary data.</text>
</comment>
<dbReference type="AlphaFoldDB" id="A0AAE1BXA7"/>